<evidence type="ECO:0000313" key="3">
    <source>
        <dbReference type="Proteomes" id="UP000094622"/>
    </source>
</evidence>
<feature type="compositionally biased region" description="Basic and acidic residues" evidence="1">
    <location>
        <begin position="148"/>
        <end position="158"/>
    </location>
</feature>
<comment type="caution">
    <text evidence="2">The sequence shown here is derived from an EMBL/GenBank/DDBJ whole genome shotgun (WGS) entry which is preliminary data.</text>
</comment>
<gene>
    <name evidence="2" type="ORF">A6302_02598</name>
</gene>
<protein>
    <submittedName>
        <fullName evidence="2">Uncharacterized protein</fullName>
    </submittedName>
</protein>
<accession>A0A1E3H1B5</accession>
<proteinExistence type="predicted"/>
<dbReference type="EMBL" id="MCRJ01000062">
    <property type="protein sequence ID" value="ODN70119.1"/>
    <property type="molecule type" value="Genomic_DNA"/>
</dbReference>
<organism evidence="2 3">
    <name type="scientific">Methylobrevis pamukkalensis</name>
    <dbReference type="NCBI Taxonomy" id="1439726"/>
    <lineage>
        <taxon>Bacteria</taxon>
        <taxon>Pseudomonadati</taxon>
        <taxon>Pseudomonadota</taxon>
        <taxon>Alphaproteobacteria</taxon>
        <taxon>Hyphomicrobiales</taxon>
        <taxon>Pleomorphomonadaceae</taxon>
        <taxon>Methylobrevis</taxon>
    </lineage>
</organism>
<keyword evidence="3" id="KW-1185">Reference proteome</keyword>
<sequence>MRDRTAIEAAVAGAGVLLHILDADEAGGDDDPVQRHVLCGGLLNLFELLRRMADTPLVMASADDPGDRAVTSRFSLVDMADSLAREYAERYGCRIAFCRLTAGAGARERPVRRAASARPDRDEGRVDLAEAVGWVEAAHADLATSRPARNDGDDREAWPRPAAASGMS</sequence>
<reference evidence="2 3" key="1">
    <citation type="submission" date="2016-07" db="EMBL/GenBank/DDBJ databases">
        <title>Draft Genome Sequence of Methylobrevis pamukkalensis PK2.</title>
        <authorList>
            <person name="Vasilenko O.V."/>
            <person name="Doronina N.V."/>
            <person name="Shmareva M.N."/>
            <person name="Tarlachkov S.V."/>
            <person name="Mustakhimov I."/>
            <person name="Trotsenko Y.A."/>
        </authorList>
    </citation>
    <scope>NUCLEOTIDE SEQUENCE [LARGE SCALE GENOMIC DNA]</scope>
    <source>
        <strain evidence="2 3">PK2</strain>
    </source>
</reference>
<feature type="region of interest" description="Disordered" evidence="1">
    <location>
        <begin position="143"/>
        <end position="168"/>
    </location>
</feature>
<name>A0A1E3H1B5_9HYPH</name>
<dbReference type="Proteomes" id="UP000094622">
    <property type="component" value="Unassembled WGS sequence"/>
</dbReference>
<evidence type="ECO:0000256" key="1">
    <source>
        <dbReference type="SAM" id="MobiDB-lite"/>
    </source>
</evidence>
<evidence type="ECO:0000313" key="2">
    <source>
        <dbReference type="EMBL" id="ODN70119.1"/>
    </source>
</evidence>
<dbReference type="AlphaFoldDB" id="A0A1E3H1B5"/>